<evidence type="ECO:0000313" key="2">
    <source>
        <dbReference type="EMBL" id="KAF7635891.1"/>
    </source>
</evidence>
<feature type="transmembrane region" description="Helical" evidence="1">
    <location>
        <begin position="239"/>
        <end position="257"/>
    </location>
</feature>
<name>A0A8S9ZR35_9BILA</name>
<keyword evidence="1" id="KW-0472">Membrane</keyword>
<dbReference type="Pfam" id="PF10317">
    <property type="entry name" value="7TM_GPCR_Srd"/>
    <property type="match status" value="1"/>
</dbReference>
<evidence type="ECO:0000313" key="3">
    <source>
        <dbReference type="Proteomes" id="UP000605970"/>
    </source>
</evidence>
<reference evidence="2" key="1">
    <citation type="journal article" date="2020" name="Ecol. Evol.">
        <title>Genome structure and content of the rice root-knot nematode (Meloidogyne graminicola).</title>
        <authorList>
            <person name="Phan N.T."/>
            <person name="Danchin E.G.J."/>
            <person name="Klopp C."/>
            <person name="Perfus-Barbeoch L."/>
            <person name="Kozlowski D.K."/>
            <person name="Koutsovoulos G.D."/>
            <person name="Lopez-Roques C."/>
            <person name="Bouchez O."/>
            <person name="Zahm M."/>
            <person name="Besnard G."/>
            <person name="Bellafiore S."/>
        </authorList>
    </citation>
    <scope>NUCLEOTIDE SEQUENCE</scope>
    <source>
        <strain evidence="2">VN-18</strain>
    </source>
</reference>
<dbReference type="PANTHER" id="PTHR22943:SF248">
    <property type="entry name" value="SEVEN TM RECEPTOR"/>
    <property type="match status" value="1"/>
</dbReference>
<keyword evidence="1" id="KW-1133">Transmembrane helix</keyword>
<evidence type="ECO:0000256" key="1">
    <source>
        <dbReference type="SAM" id="Phobius"/>
    </source>
</evidence>
<dbReference type="PANTHER" id="PTHR22943">
    <property type="entry name" value="7-TRANSMEMBRANE DOMAIN RECEPTOR C.ELEGANS"/>
    <property type="match status" value="1"/>
</dbReference>
<dbReference type="AlphaFoldDB" id="A0A8S9ZR35"/>
<keyword evidence="3" id="KW-1185">Reference proteome</keyword>
<dbReference type="InterPro" id="IPR019421">
    <property type="entry name" value="7TM_GPCR_serpentine_rcpt_Srd"/>
</dbReference>
<comment type="caution">
    <text evidence="2">The sequence shown here is derived from an EMBL/GenBank/DDBJ whole genome shotgun (WGS) entry which is preliminary data.</text>
</comment>
<dbReference type="OrthoDB" id="5793097at2759"/>
<feature type="transmembrane region" description="Helical" evidence="1">
    <location>
        <begin position="127"/>
        <end position="148"/>
    </location>
</feature>
<proteinExistence type="predicted"/>
<feature type="transmembrane region" description="Helical" evidence="1">
    <location>
        <begin position="201"/>
        <end position="219"/>
    </location>
</feature>
<organism evidence="2 3">
    <name type="scientific">Meloidogyne graminicola</name>
    <dbReference type="NCBI Taxonomy" id="189291"/>
    <lineage>
        <taxon>Eukaryota</taxon>
        <taxon>Metazoa</taxon>
        <taxon>Ecdysozoa</taxon>
        <taxon>Nematoda</taxon>
        <taxon>Chromadorea</taxon>
        <taxon>Rhabditida</taxon>
        <taxon>Tylenchina</taxon>
        <taxon>Tylenchomorpha</taxon>
        <taxon>Tylenchoidea</taxon>
        <taxon>Meloidogynidae</taxon>
        <taxon>Meloidogyninae</taxon>
        <taxon>Meloidogyne</taxon>
    </lineage>
</organism>
<feature type="transmembrane region" description="Helical" evidence="1">
    <location>
        <begin position="84"/>
        <end position="115"/>
    </location>
</feature>
<dbReference type="Gene3D" id="1.20.1070.10">
    <property type="entry name" value="Rhodopsin 7-helix transmembrane proteins"/>
    <property type="match status" value="1"/>
</dbReference>
<protein>
    <submittedName>
        <fullName evidence="2">Uncharacterized protein</fullName>
    </submittedName>
</protein>
<dbReference type="Proteomes" id="UP000605970">
    <property type="component" value="Unassembled WGS sequence"/>
</dbReference>
<dbReference type="EMBL" id="JABEBT010000036">
    <property type="protein sequence ID" value="KAF7635891.1"/>
    <property type="molecule type" value="Genomic_DNA"/>
</dbReference>
<accession>A0A8S9ZR35</accession>
<feature type="transmembrane region" description="Helical" evidence="1">
    <location>
        <begin position="277"/>
        <end position="298"/>
    </location>
</feature>
<keyword evidence="1" id="KW-0812">Transmembrane</keyword>
<feature type="transmembrane region" description="Helical" evidence="1">
    <location>
        <begin position="6"/>
        <end position="30"/>
    </location>
</feature>
<sequence>MIIEIYGSIVFCMATSGLILNFLLIWLIICFTVKEMQIYNRILLQTCIVDIITLILFAIVQPVYVSDNGIGTIWEYGPTHYLPNPFQCIIFMFTAAMLRFTTMNISCVFAYRYLILVWGITIKWKHHITLIIIFMSPIIILNTCSYITNAPTPENEHLTNYVLAKTLELNNDTINNYVVGMRTKTTGLSAFVSNFANVLTISNYLLVIFFGICIQYYVYKKCKGAAYVKMRNMNKQITIVLVSQALLPLITFFPQLMANMSFLFTLPGLFTSITGMFLGTALSALISVMNPIVTILSVKNYRLLIFRCKNTEETQDKVFPIPATTITAAPRNVNWAKRNN</sequence>
<dbReference type="SUPFAM" id="SSF81321">
    <property type="entry name" value="Family A G protein-coupled receptor-like"/>
    <property type="match status" value="1"/>
</dbReference>
<gene>
    <name evidence="2" type="ORF">Mgra_00004609</name>
</gene>
<feature type="transmembrane region" description="Helical" evidence="1">
    <location>
        <begin position="42"/>
        <end position="64"/>
    </location>
</feature>